<evidence type="ECO:0000256" key="2">
    <source>
        <dbReference type="ARBA" id="ARBA00023315"/>
    </source>
</evidence>
<evidence type="ECO:0000259" key="3">
    <source>
        <dbReference type="PROSITE" id="PS51186"/>
    </source>
</evidence>
<dbReference type="EMBL" id="LBHU01000002">
    <property type="protein sequence ID" value="KLI63496.1"/>
    <property type="molecule type" value="Genomic_DNA"/>
</dbReference>
<dbReference type="AlphaFoldDB" id="A0A0H0XNA3"/>
<evidence type="ECO:0000313" key="4">
    <source>
        <dbReference type="EMBL" id="KLI63496.1"/>
    </source>
</evidence>
<dbReference type="InterPro" id="IPR016181">
    <property type="entry name" value="Acyl_CoA_acyltransferase"/>
</dbReference>
<dbReference type="Pfam" id="PF13508">
    <property type="entry name" value="Acetyltransf_7"/>
    <property type="match status" value="1"/>
</dbReference>
<keyword evidence="5" id="KW-1185">Reference proteome</keyword>
<sequence>MIDDPVDAIMAVMCEAFDSTYGEAWNRRQVTDALVTPSTHYTLSGQDEGGPIIAERTTGFTMSRHAADEEELLLIAVRPEFRGKGIGLKLLEDFAEKSKNRGTTKIFLEMRAGNPAEHLYRKFGFVQVGLRPGYYRGAVGGPLDAITFALELN</sequence>
<dbReference type="PROSITE" id="PS51186">
    <property type="entry name" value="GNAT"/>
    <property type="match status" value="1"/>
</dbReference>
<gene>
    <name evidence="4" type="ORF">AAV99_06915</name>
</gene>
<dbReference type="Gene3D" id="3.40.630.30">
    <property type="match status" value="1"/>
</dbReference>
<dbReference type="PATRIC" id="fig|874156.12.peg.1423"/>
<proteinExistence type="predicted"/>
<dbReference type="STRING" id="874156.GCA_001021555_01936"/>
<accession>A0A0H0XNA3</accession>
<dbReference type="SUPFAM" id="SSF55729">
    <property type="entry name" value="Acyl-CoA N-acyltransferases (Nat)"/>
    <property type="match status" value="1"/>
</dbReference>
<dbReference type="OrthoDB" id="9804026at2"/>
<reference evidence="4 5" key="1">
    <citation type="submission" date="2015-04" db="EMBL/GenBank/DDBJ databases">
        <title>The draft genome sequence of Erythrobacter marinus HWDM-33.</title>
        <authorList>
            <person name="Zhuang L."/>
            <person name="Liu Y."/>
            <person name="Shao Z."/>
        </authorList>
    </citation>
    <scope>NUCLEOTIDE SEQUENCE [LARGE SCALE GENOMIC DNA]</scope>
    <source>
        <strain evidence="4 5">HWDM-33</strain>
    </source>
</reference>
<dbReference type="GO" id="GO:0016747">
    <property type="term" value="F:acyltransferase activity, transferring groups other than amino-acyl groups"/>
    <property type="evidence" value="ECO:0007669"/>
    <property type="project" value="InterPro"/>
</dbReference>
<organism evidence="4 5">
    <name type="scientific">Aurantiacibacter marinus</name>
    <dbReference type="NCBI Taxonomy" id="874156"/>
    <lineage>
        <taxon>Bacteria</taxon>
        <taxon>Pseudomonadati</taxon>
        <taxon>Pseudomonadota</taxon>
        <taxon>Alphaproteobacteria</taxon>
        <taxon>Sphingomonadales</taxon>
        <taxon>Erythrobacteraceae</taxon>
        <taxon>Aurantiacibacter</taxon>
    </lineage>
</organism>
<dbReference type="RefSeq" id="WP_047093310.1">
    <property type="nucleotide sequence ID" value="NZ_LBHU01000002.1"/>
</dbReference>
<keyword evidence="2" id="KW-0012">Acyltransferase</keyword>
<dbReference type="InterPro" id="IPR000182">
    <property type="entry name" value="GNAT_dom"/>
</dbReference>
<name>A0A0H0XNA3_9SPHN</name>
<keyword evidence="1 4" id="KW-0808">Transferase</keyword>
<comment type="caution">
    <text evidence="4">The sequence shown here is derived from an EMBL/GenBank/DDBJ whole genome shotgun (WGS) entry which is preliminary data.</text>
</comment>
<evidence type="ECO:0000256" key="1">
    <source>
        <dbReference type="ARBA" id="ARBA00022679"/>
    </source>
</evidence>
<dbReference type="PANTHER" id="PTHR43420:SF44">
    <property type="entry name" value="ACETYLTRANSFERASE YPEA"/>
    <property type="match status" value="1"/>
</dbReference>
<protein>
    <submittedName>
        <fullName evidence="4">Acetyltransferase</fullName>
    </submittedName>
</protein>
<dbReference type="PANTHER" id="PTHR43420">
    <property type="entry name" value="ACETYLTRANSFERASE"/>
    <property type="match status" value="1"/>
</dbReference>
<evidence type="ECO:0000313" key="5">
    <source>
        <dbReference type="Proteomes" id="UP000053455"/>
    </source>
</evidence>
<dbReference type="Proteomes" id="UP000053455">
    <property type="component" value="Unassembled WGS sequence"/>
</dbReference>
<feature type="domain" description="N-acetyltransferase" evidence="3">
    <location>
        <begin position="1"/>
        <end position="153"/>
    </location>
</feature>
<dbReference type="InterPro" id="IPR050680">
    <property type="entry name" value="YpeA/RimI_acetyltransf"/>
</dbReference>
<dbReference type="CDD" id="cd04301">
    <property type="entry name" value="NAT_SF"/>
    <property type="match status" value="1"/>
</dbReference>